<feature type="transmembrane region" description="Helical" evidence="1">
    <location>
        <begin position="28"/>
        <end position="48"/>
    </location>
</feature>
<dbReference type="RefSeq" id="YP_008125373.1">
    <property type="nucleotide sequence ID" value="NC_021529.2"/>
</dbReference>
<keyword evidence="1" id="KW-0472">Membrane</keyword>
<accession>R9TFH4</accession>
<organism evidence="2 3">
    <name type="scientific">Vibrio phage nt-1</name>
    <dbReference type="NCBI Taxonomy" id="115992"/>
    <lineage>
        <taxon>Viruses</taxon>
        <taxon>Duplodnaviria</taxon>
        <taxon>Heunggongvirae</taxon>
        <taxon>Uroviricota</taxon>
        <taxon>Caudoviricetes</taxon>
        <taxon>Pantevenvirales</taxon>
        <taxon>Straboviridae</taxon>
        <taxon>Mylasvirus</taxon>
        <taxon>Mylasvirus persius</taxon>
    </lineage>
</organism>
<keyword evidence="1" id="KW-0812">Transmembrane</keyword>
<reference evidence="2 3" key="1">
    <citation type="journal article" date="2014" name="Genome Biol. Evol.">
        <title>Composite Conserved Promoter-Terminator Motifs (PeSLs) that Mediate Modular Shuffling in the Diverse T4-Like Myoviruses.</title>
        <authorList>
            <person name="Comeau A.M."/>
            <person name="Arbiol C."/>
            <person name="Krisch H.M."/>
        </authorList>
    </citation>
    <scope>NUCLEOTIDE SEQUENCE [LARGE SCALE GENOMIC DNA]</scope>
</reference>
<sequence>MFIISISIFLSAIYLIWTDNSTDNLERVLAQVILLMAAAINCVAQWALSDILSVTMTIS</sequence>
<keyword evidence="1" id="KW-1133">Transmembrane helix</keyword>
<name>R9TFH4_9CAUD</name>
<evidence type="ECO:0000313" key="2">
    <source>
        <dbReference type="EMBL" id="AGN30224.1"/>
    </source>
</evidence>
<evidence type="ECO:0000256" key="1">
    <source>
        <dbReference type="SAM" id="Phobius"/>
    </source>
</evidence>
<gene>
    <name evidence="2" type="ORF">VPFG_00224</name>
</gene>
<dbReference type="KEGG" id="vg:15926677"/>
<dbReference type="EMBL" id="HQ317393">
    <property type="protein sequence ID" value="AGN30224.1"/>
    <property type="molecule type" value="Genomic_DNA"/>
</dbReference>
<evidence type="ECO:0000313" key="3">
    <source>
        <dbReference type="Proteomes" id="UP000201461"/>
    </source>
</evidence>
<protein>
    <submittedName>
        <fullName evidence="2">Uncharacterized protein</fullName>
    </submittedName>
</protein>
<dbReference type="GeneID" id="15926677"/>
<proteinExistence type="predicted"/>
<keyword evidence="3" id="KW-1185">Reference proteome</keyword>
<dbReference type="Proteomes" id="UP000201461">
    <property type="component" value="Segment"/>
</dbReference>